<comment type="subcellular location">
    <subcellularLocation>
        <location evidence="1">Membrane</location>
        <topology evidence="1">Single-pass membrane protein</topology>
    </subcellularLocation>
</comment>
<gene>
    <name evidence="4" type="ORF">K2U94_10120</name>
</gene>
<dbReference type="SUPFAM" id="SSF53448">
    <property type="entry name" value="Nucleotide-diphospho-sugar transferases"/>
    <property type="match status" value="1"/>
</dbReference>
<proteinExistence type="predicted"/>
<evidence type="ECO:0000313" key="5">
    <source>
        <dbReference type="Proteomes" id="UP001139104"/>
    </source>
</evidence>
<accession>A0ABS9Z673</accession>
<keyword evidence="3" id="KW-0472">Membrane</keyword>
<evidence type="ECO:0000256" key="2">
    <source>
        <dbReference type="ARBA" id="ARBA00022692"/>
    </source>
</evidence>
<dbReference type="RefSeq" id="WP_243067087.1">
    <property type="nucleotide sequence ID" value="NZ_JAIVFK010000043.1"/>
</dbReference>
<reference evidence="4" key="1">
    <citation type="journal article" date="2022" name="ISME J.">
        <title>Identification of active gaseous-alkane degraders at natural gas seeps.</title>
        <authorList>
            <person name="Farhan Ul Haque M."/>
            <person name="Hernandez M."/>
            <person name="Crombie A.T."/>
            <person name="Murrell J.C."/>
        </authorList>
    </citation>
    <scope>NUCLEOTIDE SEQUENCE</scope>
    <source>
        <strain evidence="4">PC2</strain>
    </source>
</reference>
<evidence type="ECO:0000256" key="1">
    <source>
        <dbReference type="ARBA" id="ARBA00004167"/>
    </source>
</evidence>
<dbReference type="Proteomes" id="UP001139104">
    <property type="component" value="Unassembled WGS sequence"/>
</dbReference>
<sequence>MYFCKSLSSCASGILKAALMTSLEAHPGPERPMTNEGVRIDSATRTPVGYFSIVSFHGTYVVVSRAERSALVVPAEISPTAQFVPLYGCIFESRPGKIVLIAEQPAREFSIGAERFAQGMAWLTLETLEGGLFHLRHPSTGRYLCAFPRKGNAAEPVQINRLEAREWESFRLEALAPETISAPTREIVELLARNEGDLISADAIKTAFRAPAGNLGAVVKSFSVAEIQPEQLAALSDWLVKSDDWRQGLPNLYPRDPWAHHALPRLTNWLRESPTERGKWPRFERVTADFDPVATRDMAISAASLPFVLNAVTRRNVEPSKEICLIATVRNEGPYLLEWLAWHRCLGIEDVFVYSNDNTDNSDSLLAALAHAGLITWLENSEHGATPPQFKAYGHALSVLPQILNYRWAAIIDADEFIMLDFDAYKSLGAYLAWQEEVAPDAIALNWNFFGANGQQTWADELTVRRFVSRQAETNRHIKTIFRSNKFLNSHCHYPIAMANENINFVNECRSPHIYSVSRDPSICDFPSATHAWINHYYTRSAGEFIWKKARGYGDRIANREHLFADFGLKEGRLQISFSNALNLIRETGQVPDERALERAVLVDQEMVRLLSDPAIRAAHDAVIEYAGAGIKLAVDAFRALPAEIMPDDLKQIWLSAAGADVRA</sequence>
<keyword evidence="5" id="KW-1185">Reference proteome</keyword>
<comment type="caution">
    <text evidence="4">The sequence shown here is derived from an EMBL/GenBank/DDBJ whole genome shotgun (WGS) entry which is preliminary data.</text>
</comment>
<dbReference type="PANTHER" id="PTHR21461">
    <property type="entry name" value="GLYCOSYLTRANSFERASE FAMILY 92 PROTEIN"/>
    <property type="match status" value="1"/>
</dbReference>
<evidence type="ECO:0000256" key="3">
    <source>
        <dbReference type="ARBA" id="ARBA00022989"/>
    </source>
</evidence>
<keyword evidence="2" id="KW-0812">Transmembrane</keyword>
<evidence type="ECO:0000313" key="4">
    <source>
        <dbReference type="EMBL" id="MCI4683118.1"/>
    </source>
</evidence>
<dbReference type="Pfam" id="PF13704">
    <property type="entry name" value="Glyco_tranf_2_4"/>
    <property type="match status" value="1"/>
</dbReference>
<keyword evidence="3" id="KW-1133">Transmembrane helix</keyword>
<protein>
    <submittedName>
        <fullName evidence="4">Glycosyltransferase family 2 protein</fullName>
    </submittedName>
</protein>
<dbReference type="InterPro" id="IPR029044">
    <property type="entry name" value="Nucleotide-diphossugar_trans"/>
</dbReference>
<dbReference type="EMBL" id="JAIVFP010000001">
    <property type="protein sequence ID" value="MCI4683118.1"/>
    <property type="molecule type" value="Genomic_DNA"/>
</dbReference>
<dbReference type="PANTHER" id="PTHR21461:SF69">
    <property type="entry name" value="GLYCOSYLTRANSFERASE FAMILY 92 PROTEIN"/>
    <property type="match status" value="1"/>
</dbReference>
<organism evidence="4 5">
    <name type="scientific">Candidatus Rhodoblastus alkanivorans</name>
    <dbReference type="NCBI Taxonomy" id="2954117"/>
    <lineage>
        <taxon>Bacteria</taxon>
        <taxon>Pseudomonadati</taxon>
        <taxon>Pseudomonadota</taxon>
        <taxon>Alphaproteobacteria</taxon>
        <taxon>Hyphomicrobiales</taxon>
        <taxon>Rhodoblastaceae</taxon>
        <taxon>Rhodoblastus</taxon>
    </lineage>
</organism>
<name>A0ABS9Z673_9HYPH</name>